<dbReference type="PROSITE" id="PS50405">
    <property type="entry name" value="GST_CTER"/>
    <property type="match status" value="1"/>
</dbReference>
<dbReference type="SFLD" id="SFLDS00019">
    <property type="entry name" value="Glutathione_Transferase_(cytos"/>
    <property type="match status" value="1"/>
</dbReference>
<comment type="caution">
    <text evidence="4">The sequence shown here is derived from an EMBL/GenBank/DDBJ whole genome shotgun (WGS) entry which is preliminary data.</text>
</comment>
<evidence type="ECO:0000313" key="5">
    <source>
        <dbReference type="Proteomes" id="UP000440304"/>
    </source>
</evidence>
<dbReference type="AlphaFoldDB" id="A0A6N8TDQ4"/>
<proteinExistence type="predicted"/>
<feature type="compositionally biased region" description="Basic and acidic residues" evidence="1">
    <location>
        <begin position="279"/>
        <end position="303"/>
    </location>
</feature>
<dbReference type="OrthoDB" id="9803562at2"/>
<evidence type="ECO:0000259" key="3">
    <source>
        <dbReference type="PROSITE" id="PS50405"/>
    </source>
</evidence>
<dbReference type="CDD" id="cd03048">
    <property type="entry name" value="GST_N_Ure2p_like"/>
    <property type="match status" value="1"/>
</dbReference>
<accession>A0A6N8TDQ4</accession>
<dbReference type="Pfam" id="PF13409">
    <property type="entry name" value="GST_N_2"/>
    <property type="match status" value="1"/>
</dbReference>
<sequence length="303" mass="33720">MTEKSPADNFPAGYELPKVWTWEQGNGGAFANINRPIAGATHEKERPVGKHPLQLYSLATPNGQKVTIMLEELLAAGHTGAEYDAWLIRIGDGDQFGSGFVEVNPNSKIPALMDHAPKGGGAPVRVFESASILLYLAEKFGAFLPADLRARTETFNWLFWQMGSAPFLGGGFGHFYAYAPMRIKYAIDRYAMEVKRQLDVLDRHLAENRYMAGADYTIADMAIWPWYGSLAQNKQYGDAGAFLEVETYKHVQRWTAEIAARPAVQRGRMVNRMTGDPSEQLRERHDASDFDTKTEDKIGAAAK</sequence>
<dbReference type="SUPFAM" id="SSF47616">
    <property type="entry name" value="GST C-terminal domain-like"/>
    <property type="match status" value="1"/>
</dbReference>
<dbReference type="RefSeq" id="WP_160786467.1">
    <property type="nucleotide sequence ID" value="NZ_CP086612.1"/>
</dbReference>
<protein>
    <submittedName>
        <fullName evidence="4">Glutathione-dependent disulfide-bond oxidoreductase</fullName>
    </submittedName>
</protein>
<organism evidence="4 5">
    <name type="scientific">Shinella zoogloeoides</name>
    <name type="common">Crabtreella saccharophila</name>
    <dbReference type="NCBI Taxonomy" id="352475"/>
    <lineage>
        <taxon>Bacteria</taxon>
        <taxon>Pseudomonadati</taxon>
        <taxon>Pseudomonadota</taxon>
        <taxon>Alphaproteobacteria</taxon>
        <taxon>Hyphomicrobiales</taxon>
        <taxon>Rhizobiaceae</taxon>
        <taxon>Shinella</taxon>
    </lineage>
</organism>
<dbReference type="SFLD" id="SFLDG00358">
    <property type="entry name" value="Main_(cytGST)"/>
    <property type="match status" value="1"/>
</dbReference>
<dbReference type="InterPro" id="IPR004045">
    <property type="entry name" value="Glutathione_S-Trfase_N"/>
</dbReference>
<dbReference type="PANTHER" id="PTHR44051:SF22">
    <property type="entry name" value="DISULFIDE-BOND OXIDOREDUCTASE YGHU"/>
    <property type="match status" value="1"/>
</dbReference>
<dbReference type="InterPro" id="IPR040079">
    <property type="entry name" value="Glutathione_S-Trfase"/>
</dbReference>
<evidence type="ECO:0000313" key="4">
    <source>
        <dbReference type="EMBL" id="MXO01079.1"/>
    </source>
</evidence>
<dbReference type="PROSITE" id="PS50404">
    <property type="entry name" value="GST_NTER"/>
    <property type="match status" value="1"/>
</dbReference>
<dbReference type="Gene3D" id="3.40.30.10">
    <property type="entry name" value="Glutaredoxin"/>
    <property type="match status" value="1"/>
</dbReference>
<name>A0A6N8TDQ4_SHIZO</name>
<dbReference type="PANTHER" id="PTHR44051">
    <property type="entry name" value="GLUTATHIONE S-TRANSFERASE-RELATED"/>
    <property type="match status" value="1"/>
</dbReference>
<dbReference type="InterPro" id="IPR036249">
    <property type="entry name" value="Thioredoxin-like_sf"/>
</dbReference>
<evidence type="ECO:0000256" key="1">
    <source>
        <dbReference type="SAM" id="MobiDB-lite"/>
    </source>
</evidence>
<feature type="domain" description="GST C-terminal" evidence="3">
    <location>
        <begin position="147"/>
        <end position="277"/>
    </location>
</feature>
<dbReference type="SUPFAM" id="SSF52833">
    <property type="entry name" value="Thioredoxin-like"/>
    <property type="match status" value="1"/>
</dbReference>
<dbReference type="Proteomes" id="UP000440304">
    <property type="component" value="Unassembled WGS sequence"/>
</dbReference>
<dbReference type="CDD" id="cd10292">
    <property type="entry name" value="GST_C_YghU_like"/>
    <property type="match status" value="1"/>
</dbReference>
<dbReference type="InterPro" id="IPR010987">
    <property type="entry name" value="Glutathione-S-Trfase_C-like"/>
</dbReference>
<gene>
    <name evidence="4" type="primary">yghU</name>
    <name evidence="4" type="ORF">GR156_12245</name>
</gene>
<dbReference type="SFLD" id="SFLDG01151">
    <property type="entry name" value="Main.2:_Nu-like"/>
    <property type="match status" value="1"/>
</dbReference>
<feature type="region of interest" description="Disordered" evidence="1">
    <location>
        <begin position="272"/>
        <end position="303"/>
    </location>
</feature>
<dbReference type="InterPro" id="IPR036282">
    <property type="entry name" value="Glutathione-S-Trfase_C_sf"/>
</dbReference>
<evidence type="ECO:0000259" key="2">
    <source>
        <dbReference type="PROSITE" id="PS50404"/>
    </source>
</evidence>
<feature type="domain" description="GST N-terminal" evidence="2">
    <location>
        <begin position="54"/>
        <end position="144"/>
    </location>
</feature>
<dbReference type="Gene3D" id="1.20.1050.10">
    <property type="match status" value="1"/>
</dbReference>
<reference evidence="4 5" key="1">
    <citation type="submission" date="2019-12" db="EMBL/GenBank/DDBJ databases">
        <title>Shinella granuli gen. nov., sp. nov., and proposal of the reclassification of Zoogloea ramigera ATCC 19623 as Shinella zoogloeoides sp. nov.</title>
        <authorList>
            <person name="Gao J."/>
        </authorList>
    </citation>
    <scope>NUCLEOTIDE SEQUENCE [LARGE SCALE GENOMIC DNA]</scope>
    <source>
        <strain evidence="4 5">DSM 287</strain>
    </source>
</reference>
<dbReference type="Pfam" id="PF13410">
    <property type="entry name" value="GST_C_2"/>
    <property type="match status" value="1"/>
</dbReference>
<dbReference type="EMBL" id="WUML01000009">
    <property type="protein sequence ID" value="MXO01079.1"/>
    <property type="molecule type" value="Genomic_DNA"/>
</dbReference>
<dbReference type="NCBIfam" id="NF008731">
    <property type="entry name" value="PRK11752.1"/>
    <property type="match status" value="1"/>
</dbReference>